<dbReference type="Pfam" id="PF08636">
    <property type="entry name" value="Pkr1"/>
    <property type="match status" value="1"/>
</dbReference>
<dbReference type="EMBL" id="JAKLMC020000004">
    <property type="protein sequence ID" value="KAK5956971.1"/>
    <property type="molecule type" value="Genomic_DNA"/>
</dbReference>
<dbReference type="InterPro" id="IPR013945">
    <property type="entry name" value="Pkr1"/>
</dbReference>
<dbReference type="GO" id="GO:0005789">
    <property type="term" value="C:endoplasmic reticulum membrane"/>
    <property type="evidence" value="ECO:0007669"/>
    <property type="project" value="TreeGrafter"/>
</dbReference>
<feature type="transmembrane region" description="Helical" evidence="2">
    <location>
        <begin position="20"/>
        <end position="41"/>
    </location>
</feature>
<evidence type="ECO:0000256" key="2">
    <source>
        <dbReference type="SAM" id="Phobius"/>
    </source>
</evidence>
<dbReference type="PANTHER" id="PTHR28251:SF1">
    <property type="entry name" value="V-TYPE ATPASE ASSEMBLY FACTOR PKR1"/>
    <property type="match status" value="1"/>
</dbReference>
<dbReference type="AlphaFoldDB" id="A0AAN8EZ53"/>
<feature type="compositionally biased region" description="Basic and acidic residues" evidence="1">
    <location>
        <begin position="76"/>
        <end position="89"/>
    </location>
</feature>
<protein>
    <submittedName>
        <fullName evidence="3">SMK killer toxin resistance protein</fullName>
    </submittedName>
</protein>
<keyword evidence="4" id="KW-1185">Reference proteome</keyword>
<comment type="caution">
    <text evidence="3">The sequence shown here is derived from an EMBL/GenBank/DDBJ whole genome shotgun (WGS) entry which is preliminary data.</text>
</comment>
<keyword evidence="2" id="KW-0812">Transmembrane</keyword>
<gene>
    <name evidence="3" type="primary">PKR1</name>
    <name evidence="3" type="ORF">OHC33_002460</name>
</gene>
<name>A0AAN8EZ53_9EURO</name>
<keyword evidence="2" id="KW-0472">Membrane</keyword>
<reference evidence="3 4" key="1">
    <citation type="submission" date="2022-12" db="EMBL/GenBank/DDBJ databases">
        <title>Genomic features and morphological characterization of a novel Knufia sp. strain isolated from spacecraft assembly facility.</title>
        <authorList>
            <person name="Teixeira M."/>
            <person name="Chander A.M."/>
            <person name="Stajich J.E."/>
            <person name="Venkateswaran K."/>
        </authorList>
    </citation>
    <scope>NUCLEOTIDE SEQUENCE [LARGE SCALE GENOMIC DNA]</scope>
    <source>
        <strain evidence="3 4">FJI-L2-BK-P2</strain>
    </source>
</reference>
<dbReference type="PANTHER" id="PTHR28251">
    <property type="entry name" value="V-TYPE ATPASE ASSEMBLY FACTOR PKR1"/>
    <property type="match status" value="1"/>
</dbReference>
<dbReference type="GO" id="GO:0070072">
    <property type="term" value="P:vacuolar proton-transporting V-type ATPase complex assembly"/>
    <property type="evidence" value="ECO:0007669"/>
    <property type="project" value="InterPro"/>
</dbReference>
<evidence type="ECO:0000313" key="4">
    <source>
        <dbReference type="Proteomes" id="UP001316803"/>
    </source>
</evidence>
<dbReference type="Proteomes" id="UP001316803">
    <property type="component" value="Unassembled WGS sequence"/>
</dbReference>
<feature type="compositionally biased region" description="Low complexity" evidence="1">
    <location>
        <begin position="109"/>
        <end position="120"/>
    </location>
</feature>
<proteinExistence type="predicted"/>
<evidence type="ECO:0000256" key="1">
    <source>
        <dbReference type="SAM" id="MobiDB-lite"/>
    </source>
</evidence>
<feature type="transmembrane region" description="Helical" evidence="2">
    <location>
        <begin position="48"/>
        <end position="66"/>
    </location>
</feature>
<keyword evidence="2" id="KW-1133">Transmembrane helix</keyword>
<accession>A0AAN8EZ53</accession>
<evidence type="ECO:0000313" key="3">
    <source>
        <dbReference type="EMBL" id="KAK5956971.1"/>
    </source>
</evidence>
<sequence>MANFMEELWGSIFTPGTTPTLLVATNASFAALQFLLLILLLATYSIHFLVLSVLSAALWYAINWFARELQIEHAKAAAKEKQNQRDKSPEPGSDTETEIDTPSAVPKLADTSSTATSVASGHLQADALAPTDDLRRRRSLGDSSGYVSTDSEWEKVSEGGSKI</sequence>
<organism evidence="3 4">
    <name type="scientific">Knufia fluminis</name>
    <dbReference type="NCBI Taxonomy" id="191047"/>
    <lineage>
        <taxon>Eukaryota</taxon>
        <taxon>Fungi</taxon>
        <taxon>Dikarya</taxon>
        <taxon>Ascomycota</taxon>
        <taxon>Pezizomycotina</taxon>
        <taxon>Eurotiomycetes</taxon>
        <taxon>Chaetothyriomycetidae</taxon>
        <taxon>Chaetothyriales</taxon>
        <taxon>Trichomeriaceae</taxon>
        <taxon>Knufia</taxon>
    </lineage>
</organism>
<feature type="region of interest" description="Disordered" evidence="1">
    <location>
        <begin position="76"/>
        <end position="163"/>
    </location>
</feature>